<protein>
    <recommendedName>
        <fullName evidence="1">Glycosyltransferase 2-like domain-containing protein</fullName>
    </recommendedName>
</protein>
<dbReference type="Pfam" id="PF20043">
    <property type="entry name" value="DUF6445"/>
    <property type="match status" value="1"/>
</dbReference>
<dbReference type="PANTHER" id="PTHR43630:SF2">
    <property type="entry name" value="GLYCOSYLTRANSFERASE"/>
    <property type="match status" value="1"/>
</dbReference>
<organism evidence="2">
    <name type="scientific">Satyrvirus sp</name>
    <dbReference type="NCBI Taxonomy" id="2487771"/>
    <lineage>
        <taxon>Viruses</taxon>
        <taxon>Varidnaviria</taxon>
        <taxon>Bamfordvirae</taxon>
        <taxon>Nucleocytoviricota</taxon>
        <taxon>Megaviricetes</taxon>
        <taxon>Imitervirales</taxon>
        <taxon>Mimiviridae</taxon>
        <taxon>Megamimivirinae</taxon>
    </lineage>
</organism>
<dbReference type="Gene3D" id="3.90.550.10">
    <property type="entry name" value="Spore Coat Polysaccharide Biosynthesis Protein SpsA, Chain A"/>
    <property type="match status" value="1"/>
</dbReference>
<proteinExistence type="predicted"/>
<dbReference type="Pfam" id="PF00535">
    <property type="entry name" value="Glycos_transf_2"/>
    <property type="match status" value="1"/>
</dbReference>
<evidence type="ECO:0000259" key="1">
    <source>
        <dbReference type="Pfam" id="PF00535"/>
    </source>
</evidence>
<sequence length="585" mass="69231">MEDRFCFVAIVRNESHIIKRCLDSISNIATSYIICDTGSTDGTPEIIKTYMKEKQIPGEVIHKEWLNYGYNKSYLMEQAYNKSKAKYIIWHDADEVFLTNINNLTSYLTKQDAEELFNWLENTPESITYIKTINGNSHYKRWNIVRNNQLYKWISPKHEWLSGTIDNTHKNYHKFILFARKEGSASRDILRCQKDSQLYLDYIRDNGGLEKCPREVFYLAQEYEAFNTKKAIKYYKIKSQLTNNWIQEVYITYLRLGRLTEINKKKIKYWKKGIKLLPERLECFHELIKHFLSSKKWEKAFKYGWLAPENREINEENLFIEIDVYQYKFDLDFSMAAYYSDKYELANNINQKNIMRNSNIDESSMKLLLSNQKFIDQKLAEHNLIKLNGTIEKHSEVGDHLSSDIRPTIIVVDNFYENPNEMREMALKDEFNVKGNYPGGRTRSYATSEMKARFEMIIGKKITYWPDGYNGSFQYTTSENKSWIHRDSTDYSAVIYLTPNCPPNSGTVLYRHLETGKQYTNNDFEEKILNNDANNELAWEQIDVVGNIYNRCILFNGKCSHKSNVYFGTNKYDGRLFQTFFFNTE</sequence>
<dbReference type="InterPro" id="IPR029044">
    <property type="entry name" value="Nucleotide-diphossugar_trans"/>
</dbReference>
<dbReference type="PANTHER" id="PTHR43630">
    <property type="entry name" value="POLY-BETA-1,6-N-ACETYL-D-GLUCOSAMINE SYNTHASE"/>
    <property type="match status" value="1"/>
</dbReference>
<accession>A0A3G5AE29</accession>
<feature type="domain" description="Glycosyltransferase 2-like" evidence="1">
    <location>
        <begin position="8"/>
        <end position="110"/>
    </location>
</feature>
<evidence type="ECO:0000313" key="2">
    <source>
        <dbReference type="EMBL" id="AYV85476.1"/>
    </source>
</evidence>
<dbReference type="SUPFAM" id="SSF53448">
    <property type="entry name" value="Nucleotide-diphospho-sugar transferases"/>
    <property type="match status" value="1"/>
</dbReference>
<dbReference type="InterPro" id="IPR045617">
    <property type="entry name" value="DUF6445"/>
</dbReference>
<name>A0A3G5AE29_9VIRU</name>
<gene>
    <name evidence="2" type="ORF">Satyrvirus18_13</name>
</gene>
<dbReference type="InterPro" id="IPR001173">
    <property type="entry name" value="Glyco_trans_2-like"/>
</dbReference>
<reference evidence="2" key="1">
    <citation type="submission" date="2018-10" db="EMBL/GenBank/DDBJ databases">
        <title>Hidden diversity of soil giant viruses.</title>
        <authorList>
            <person name="Schulz F."/>
            <person name="Alteio L."/>
            <person name="Goudeau D."/>
            <person name="Ryan E.M."/>
            <person name="Malmstrom R.R."/>
            <person name="Blanchard J."/>
            <person name="Woyke T."/>
        </authorList>
    </citation>
    <scope>NUCLEOTIDE SEQUENCE</scope>
    <source>
        <strain evidence="2">SAV1</strain>
    </source>
</reference>
<dbReference type="EMBL" id="MK072454">
    <property type="protein sequence ID" value="AYV85476.1"/>
    <property type="molecule type" value="Genomic_DNA"/>
</dbReference>